<dbReference type="SUPFAM" id="SSF57850">
    <property type="entry name" value="RING/U-box"/>
    <property type="match status" value="1"/>
</dbReference>
<organism evidence="1">
    <name type="scientific">marine sediment metagenome</name>
    <dbReference type="NCBI Taxonomy" id="412755"/>
    <lineage>
        <taxon>unclassified sequences</taxon>
        <taxon>metagenomes</taxon>
        <taxon>ecological metagenomes</taxon>
    </lineage>
</organism>
<dbReference type="InterPro" id="IPR011990">
    <property type="entry name" value="TPR-like_helical_dom_sf"/>
</dbReference>
<dbReference type="InterPro" id="IPR019734">
    <property type="entry name" value="TPR_rpt"/>
</dbReference>
<proteinExistence type="predicted"/>
<evidence type="ECO:0000313" key="1">
    <source>
        <dbReference type="EMBL" id="KKM90239.1"/>
    </source>
</evidence>
<dbReference type="SMART" id="SM00028">
    <property type="entry name" value="TPR"/>
    <property type="match status" value="3"/>
</dbReference>
<gene>
    <name evidence="1" type="ORF">LCGC14_1240600</name>
</gene>
<name>A0A0F9L5V6_9ZZZZ</name>
<dbReference type="Pfam" id="PF13424">
    <property type="entry name" value="TPR_12"/>
    <property type="match status" value="1"/>
</dbReference>
<dbReference type="PROSITE" id="PS50005">
    <property type="entry name" value="TPR"/>
    <property type="match status" value="1"/>
</dbReference>
<dbReference type="SUPFAM" id="SSF48452">
    <property type="entry name" value="TPR-like"/>
    <property type="match status" value="1"/>
</dbReference>
<dbReference type="PANTHER" id="PTHR19959">
    <property type="entry name" value="KINESIN LIGHT CHAIN"/>
    <property type="match status" value="1"/>
</dbReference>
<protein>
    <submittedName>
        <fullName evidence="1">Uncharacterized protein</fullName>
    </submittedName>
</protein>
<reference evidence="1" key="1">
    <citation type="journal article" date="2015" name="Nature">
        <title>Complex archaea that bridge the gap between prokaryotes and eukaryotes.</title>
        <authorList>
            <person name="Spang A."/>
            <person name="Saw J.H."/>
            <person name="Jorgensen S.L."/>
            <person name="Zaremba-Niedzwiedzka K."/>
            <person name="Martijn J."/>
            <person name="Lind A.E."/>
            <person name="van Eijk R."/>
            <person name="Schleper C."/>
            <person name="Guy L."/>
            <person name="Ettema T.J."/>
        </authorList>
    </citation>
    <scope>NUCLEOTIDE SEQUENCE</scope>
</reference>
<dbReference type="PANTHER" id="PTHR19959:SF119">
    <property type="entry name" value="FUNGAL LIPASE-LIKE DOMAIN-CONTAINING PROTEIN"/>
    <property type="match status" value="1"/>
</dbReference>
<dbReference type="EMBL" id="LAZR01006697">
    <property type="protein sequence ID" value="KKM90239.1"/>
    <property type="molecule type" value="Genomic_DNA"/>
</dbReference>
<dbReference type="Gene3D" id="1.25.40.10">
    <property type="entry name" value="Tetratricopeptide repeat domain"/>
    <property type="match status" value="1"/>
</dbReference>
<comment type="caution">
    <text evidence="1">The sequence shown here is derived from an EMBL/GenBank/DDBJ whole genome shotgun (WGS) entry which is preliminary data.</text>
</comment>
<accession>A0A0F9L5V6</accession>
<sequence>MTHALVSLARFDEASDLITQGDELLKTIPQELTKAYKQREANLALIKGYFYNRRRNPKDADLALKHLEHSLALREELGIKHEIAESLYWMAWNLCVFKGELNSALKYAERSLALAKESSKKYYIAGSLKNIAMIKGRLGELDDSIRFYEQSLELFKELNNKERMAAVLNNLSEEYKKRGELDRALECIEQSMTINHELGNLRNLANNHDYLIQILIERGDIERAQLSLHDLEQLNSQLKDKWINFVYLFVKAQVLKTSLRARDRGKAEEILTLLLKDEELDYEGRYGALLNLCELLLTELRMTNDLEVLDELTQFIGQLSELTERSHSYWILCETYLIQAKLSLLTFNIKKAQRFLTQAHQIAERFDLTQLAVKIANEKEDLIKKLDLWEKLKEENAPMSDRMELARLDEKIVKMIQKRSGLTVQVSEEKIAISKEKKICLVCRGEVLRFSYICECGANYCGNCARALTNLENVCWACEVPIDYSKPVKPFKEEEEKVKVKVKQKKK</sequence>
<dbReference type="AlphaFoldDB" id="A0A0F9L5V6"/>